<keyword evidence="9" id="KW-1185">Reference proteome</keyword>
<comment type="caution">
    <text evidence="8">The sequence shown here is derived from an EMBL/GenBank/DDBJ whole genome shotgun (WGS) entry which is preliminary data.</text>
</comment>
<keyword evidence="5" id="KW-0175">Coiled coil</keyword>
<evidence type="ECO:0000313" key="9">
    <source>
        <dbReference type="Proteomes" id="UP000283509"/>
    </source>
</evidence>
<keyword evidence="3" id="KW-0862">Zinc</keyword>
<dbReference type="InterPro" id="IPR017907">
    <property type="entry name" value="Znf_RING_CS"/>
</dbReference>
<dbReference type="InterPro" id="IPR001841">
    <property type="entry name" value="Znf_RING"/>
</dbReference>
<evidence type="ECO:0000256" key="2">
    <source>
        <dbReference type="ARBA" id="ARBA00022771"/>
    </source>
</evidence>
<evidence type="ECO:0000256" key="4">
    <source>
        <dbReference type="PROSITE-ProRule" id="PRU00175"/>
    </source>
</evidence>
<evidence type="ECO:0000256" key="3">
    <source>
        <dbReference type="ARBA" id="ARBA00022833"/>
    </source>
</evidence>
<reference evidence="8 9" key="1">
    <citation type="submission" date="2018-04" db="EMBL/GenBank/DDBJ databases">
        <authorList>
            <person name="Zhang X."/>
            <person name="Yuan J."/>
            <person name="Li F."/>
            <person name="Xiang J."/>
        </authorList>
    </citation>
    <scope>NUCLEOTIDE SEQUENCE [LARGE SCALE GENOMIC DNA]</scope>
    <source>
        <tissue evidence="8">Muscle</tissue>
    </source>
</reference>
<reference evidence="8 9" key="2">
    <citation type="submission" date="2019-01" db="EMBL/GenBank/DDBJ databases">
        <title>The decoding of complex shrimp genome reveals the adaptation for benthos swimmer, frequently molting mechanism and breeding impact on genome.</title>
        <authorList>
            <person name="Sun Y."/>
            <person name="Gao Y."/>
            <person name="Yu Y."/>
        </authorList>
    </citation>
    <scope>NUCLEOTIDE SEQUENCE [LARGE SCALE GENOMIC DNA]</scope>
    <source>
        <tissue evidence="8">Muscle</tissue>
    </source>
</reference>
<dbReference type="InterPro" id="IPR013083">
    <property type="entry name" value="Znf_RING/FYVE/PHD"/>
</dbReference>
<name>A0A423TWA8_PENVA</name>
<feature type="coiled-coil region" evidence="5">
    <location>
        <begin position="154"/>
        <end position="205"/>
    </location>
</feature>
<dbReference type="SUPFAM" id="SSF57850">
    <property type="entry name" value="RING/U-box"/>
    <property type="match status" value="1"/>
</dbReference>
<dbReference type="GO" id="GO:0016567">
    <property type="term" value="P:protein ubiquitination"/>
    <property type="evidence" value="ECO:0007669"/>
    <property type="project" value="TreeGrafter"/>
</dbReference>
<dbReference type="Proteomes" id="UP000283509">
    <property type="component" value="Unassembled WGS sequence"/>
</dbReference>
<dbReference type="PANTHER" id="PTHR22791">
    <property type="entry name" value="RING-TYPE DOMAIN-CONTAINING PROTEIN"/>
    <property type="match status" value="1"/>
</dbReference>
<keyword evidence="2 4" id="KW-0863">Zinc-finger</keyword>
<dbReference type="SMART" id="SM00184">
    <property type="entry name" value="RING"/>
    <property type="match status" value="1"/>
</dbReference>
<dbReference type="OrthoDB" id="6361831at2759"/>
<dbReference type="Pfam" id="PF13445">
    <property type="entry name" value="zf-RING_UBOX"/>
    <property type="match status" value="1"/>
</dbReference>
<dbReference type="PROSITE" id="PS50089">
    <property type="entry name" value="ZF_RING_2"/>
    <property type="match status" value="1"/>
</dbReference>
<evidence type="ECO:0000259" key="7">
    <source>
        <dbReference type="PROSITE" id="PS50089"/>
    </source>
</evidence>
<keyword evidence="1" id="KW-0479">Metal-binding</keyword>
<feature type="region of interest" description="Disordered" evidence="6">
    <location>
        <begin position="1"/>
        <end position="25"/>
    </location>
</feature>
<dbReference type="GO" id="GO:0008270">
    <property type="term" value="F:zinc ion binding"/>
    <property type="evidence" value="ECO:0007669"/>
    <property type="project" value="UniProtKB-KW"/>
</dbReference>
<dbReference type="InterPro" id="IPR027370">
    <property type="entry name" value="Znf-RING_euk"/>
</dbReference>
<protein>
    <recommendedName>
        <fullName evidence="7">RING-type domain-containing protein</fullName>
    </recommendedName>
</protein>
<dbReference type="PROSITE" id="PS00518">
    <property type="entry name" value="ZF_RING_1"/>
    <property type="match status" value="1"/>
</dbReference>
<accession>A0A423TWA8</accession>
<sequence>MRSLIRASGEAVTDINSPSGGRHGRSRSGVLLIAMDCRVCYSGFDHGSHLPRNLRCGHSFCTSCLATLLHGKRLSCPECRGRQAVQGGVEGLPVSHAVLRILAAKYCESSGRGEPAFVPPRLETRRPQAWSSPVGTASWRECTEQILESNLKHVNLLTRALQQQQRVAQCLEEEAERCRQKQATIREVKEELLRCKTRLDEAQSQEDIGDPGTQQRPHFKSSQWYADQQKVLCEYLEVNKTTKADLGKHGKHIYSNNRCIMAISNDLFHGKSYDVAGYDIDAVSDVTLLFGDVTG</sequence>
<dbReference type="Gene3D" id="3.30.40.10">
    <property type="entry name" value="Zinc/RING finger domain, C3HC4 (zinc finger)"/>
    <property type="match status" value="1"/>
</dbReference>
<dbReference type="GO" id="GO:0061630">
    <property type="term" value="F:ubiquitin protein ligase activity"/>
    <property type="evidence" value="ECO:0007669"/>
    <property type="project" value="TreeGrafter"/>
</dbReference>
<organism evidence="8 9">
    <name type="scientific">Penaeus vannamei</name>
    <name type="common">Whiteleg shrimp</name>
    <name type="synonym">Litopenaeus vannamei</name>
    <dbReference type="NCBI Taxonomy" id="6689"/>
    <lineage>
        <taxon>Eukaryota</taxon>
        <taxon>Metazoa</taxon>
        <taxon>Ecdysozoa</taxon>
        <taxon>Arthropoda</taxon>
        <taxon>Crustacea</taxon>
        <taxon>Multicrustacea</taxon>
        <taxon>Malacostraca</taxon>
        <taxon>Eumalacostraca</taxon>
        <taxon>Eucarida</taxon>
        <taxon>Decapoda</taxon>
        <taxon>Dendrobranchiata</taxon>
        <taxon>Penaeoidea</taxon>
        <taxon>Penaeidae</taxon>
        <taxon>Penaeus</taxon>
    </lineage>
</organism>
<proteinExistence type="predicted"/>
<feature type="domain" description="RING-type" evidence="7">
    <location>
        <begin position="37"/>
        <end position="80"/>
    </location>
</feature>
<dbReference type="AlphaFoldDB" id="A0A423TWA8"/>
<dbReference type="InterPro" id="IPR051435">
    <property type="entry name" value="RING_finger_E3_ubiq-ligases"/>
</dbReference>
<gene>
    <name evidence="8" type="ORF">C7M84_000570</name>
</gene>
<evidence type="ECO:0000256" key="1">
    <source>
        <dbReference type="ARBA" id="ARBA00022723"/>
    </source>
</evidence>
<evidence type="ECO:0000256" key="6">
    <source>
        <dbReference type="SAM" id="MobiDB-lite"/>
    </source>
</evidence>
<dbReference type="PANTHER" id="PTHR22791:SF6">
    <property type="entry name" value="RING-TYPE DOMAIN-CONTAINING PROTEIN"/>
    <property type="match status" value="1"/>
</dbReference>
<evidence type="ECO:0000313" key="8">
    <source>
        <dbReference type="EMBL" id="ROT80692.1"/>
    </source>
</evidence>
<dbReference type="EMBL" id="QCYY01001089">
    <property type="protein sequence ID" value="ROT80692.1"/>
    <property type="molecule type" value="Genomic_DNA"/>
</dbReference>
<evidence type="ECO:0000256" key="5">
    <source>
        <dbReference type="SAM" id="Coils"/>
    </source>
</evidence>